<dbReference type="GO" id="GO:0016887">
    <property type="term" value="F:ATP hydrolysis activity"/>
    <property type="evidence" value="ECO:0007669"/>
    <property type="project" value="InterPro"/>
</dbReference>
<reference evidence="6" key="1">
    <citation type="journal article" date="2015" name="Nature">
        <title>Complex archaea that bridge the gap between prokaryotes and eukaryotes.</title>
        <authorList>
            <person name="Spang A."/>
            <person name="Saw J.H."/>
            <person name="Jorgensen S.L."/>
            <person name="Zaremba-Niedzwiedzka K."/>
            <person name="Martijn J."/>
            <person name="Lind A.E."/>
            <person name="van Eijk R."/>
            <person name="Schleper C."/>
            <person name="Guy L."/>
            <person name="Ettema T.J."/>
        </authorList>
    </citation>
    <scope>NUCLEOTIDE SEQUENCE</scope>
</reference>
<dbReference type="CDD" id="cd03230">
    <property type="entry name" value="ABC_DR_subfamily_A"/>
    <property type="match status" value="1"/>
</dbReference>
<dbReference type="Gene3D" id="3.40.50.300">
    <property type="entry name" value="P-loop containing nucleotide triphosphate hydrolases"/>
    <property type="match status" value="1"/>
</dbReference>
<name>A0A0F9PXW2_9ZZZZ</name>
<dbReference type="PANTHER" id="PTHR42711:SF5">
    <property type="entry name" value="ABC TRANSPORTER ATP-BINDING PROTEIN NATA"/>
    <property type="match status" value="1"/>
</dbReference>
<dbReference type="Pfam" id="PF00005">
    <property type="entry name" value="ABC_tran"/>
    <property type="match status" value="1"/>
</dbReference>
<evidence type="ECO:0000256" key="4">
    <source>
        <dbReference type="ARBA" id="ARBA00022840"/>
    </source>
</evidence>
<keyword evidence="2" id="KW-0813">Transport</keyword>
<organism evidence="6">
    <name type="scientific">marine sediment metagenome</name>
    <dbReference type="NCBI Taxonomy" id="412755"/>
    <lineage>
        <taxon>unclassified sequences</taxon>
        <taxon>metagenomes</taxon>
        <taxon>ecological metagenomes</taxon>
    </lineage>
</organism>
<comment type="caution">
    <text evidence="6">The sequence shown here is derived from an EMBL/GenBank/DDBJ whole genome shotgun (WGS) entry which is preliminary data.</text>
</comment>
<dbReference type="EMBL" id="LAZR01002066">
    <property type="protein sequence ID" value="KKN35064.1"/>
    <property type="molecule type" value="Genomic_DNA"/>
</dbReference>
<dbReference type="InterPro" id="IPR027417">
    <property type="entry name" value="P-loop_NTPase"/>
</dbReference>
<dbReference type="PROSITE" id="PS50893">
    <property type="entry name" value="ABC_TRANSPORTER_2"/>
    <property type="match status" value="1"/>
</dbReference>
<accession>A0A0F9PXW2</accession>
<evidence type="ECO:0000256" key="1">
    <source>
        <dbReference type="ARBA" id="ARBA00005417"/>
    </source>
</evidence>
<dbReference type="InterPro" id="IPR050763">
    <property type="entry name" value="ABC_transporter_ATP-binding"/>
</dbReference>
<keyword evidence="3" id="KW-0547">Nucleotide-binding</keyword>
<dbReference type="SMART" id="SM00382">
    <property type="entry name" value="AAA"/>
    <property type="match status" value="1"/>
</dbReference>
<protein>
    <recommendedName>
        <fullName evidence="5">ABC transporter domain-containing protein</fullName>
    </recommendedName>
</protein>
<feature type="domain" description="ABC transporter" evidence="5">
    <location>
        <begin position="9"/>
        <end position="237"/>
    </location>
</feature>
<dbReference type="GO" id="GO:0005524">
    <property type="term" value="F:ATP binding"/>
    <property type="evidence" value="ECO:0007669"/>
    <property type="project" value="UniProtKB-KW"/>
</dbReference>
<evidence type="ECO:0000256" key="3">
    <source>
        <dbReference type="ARBA" id="ARBA00022741"/>
    </source>
</evidence>
<sequence length="237" mass="27486">MIESKKNIIKCIKVSKQFGYFFALKNISFKTRENTIFGIAGANGAGKTTLIKILCGLLSPTFGKIVIDGMSYKDHSNIIKRNIGITTDESYLYEELTLYENLKYYGNLHLLFEKKKLKEKIEDFARKFNLSDWIHEPIGNLSHGMKQKVELIRALIHEPSVLFLDEPFSGLDYKTTKILITFLRELKEKQKISIILTTHNIEVFKQICDDLIVLRRGKINKSFSEENFNDIELESYF</sequence>
<dbReference type="InterPro" id="IPR017871">
    <property type="entry name" value="ABC_transporter-like_CS"/>
</dbReference>
<dbReference type="InterPro" id="IPR003439">
    <property type="entry name" value="ABC_transporter-like_ATP-bd"/>
</dbReference>
<evidence type="ECO:0000313" key="6">
    <source>
        <dbReference type="EMBL" id="KKN35064.1"/>
    </source>
</evidence>
<dbReference type="PANTHER" id="PTHR42711">
    <property type="entry name" value="ABC TRANSPORTER ATP-BINDING PROTEIN"/>
    <property type="match status" value="1"/>
</dbReference>
<evidence type="ECO:0000259" key="5">
    <source>
        <dbReference type="PROSITE" id="PS50893"/>
    </source>
</evidence>
<comment type="similarity">
    <text evidence="1">Belongs to the ABC transporter superfamily.</text>
</comment>
<evidence type="ECO:0000256" key="2">
    <source>
        <dbReference type="ARBA" id="ARBA00022448"/>
    </source>
</evidence>
<dbReference type="AlphaFoldDB" id="A0A0F9PXW2"/>
<keyword evidence="4" id="KW-0067">ATP-binding</keyword>
<dbReference type="InterPro" id="IPR003593">
    <property type="entry name" value="AAA+_ATPase"/>
</dbReference>
<proteinExistence type="inferred from homology"/>
<gene>
    <name evidence="6" type="ORF">LCGC14_0787450</name>
</gene>
<dbReference type="SUPFAM" id="SSF52540">
    <property type="entry name" value="P-loop containing nucleoside triphosphate hydrolases"/>
    <property type="match status" value="1"/>
</dbReference>
<dbReference type="PROSITE" id="PS00211">
    <property type="entry name" value="ABC_TRANSPORTER_1"/>
    <property type="match status" value="1"/>
</dbReference>